<evidence type="ECO:0000313" key="1">
    <source>
        <dbReference type="EMBL" id="MCT8985535.1"/>
    </source>
</evidence>
<dbReference type="Proteomes" id="UP001431192">
    <property type="component" value="Unassembled WGS sequence"/>
</dbReference>
<gene>
    <name evidence="1" type="ORF">N4T56_02125</name>
</gene>
<sequence length="79" mass="8474">MGKHNLSGALITLHGVQVSQIDHNSFSDSAAIVVEHTVGEPKTNITNNKLINSAFPQVSELVSTGKHTANINNNKVQTR</sequence>
<name>A0ABT2P1J8_9GAMM</name>
<organism evidence="1 2">
    <name type="scientific">Shewanella phaeophyticola</name>
    <dbReference type="NCBI Taxonomy" id="2978345"/>
    <lineage>
        <taxon>Bacteria</taxon>
        <taxon>Pseudomonadati</taxon>
        <taxon>Pseudomonadota</taxon>
        <taxon>Gammaproteobacteria</taxon>
        <taxon>Alteromonadales</taxon>
        <taxon>Shewanellaceae</taxon>
        <taxon>Shewanella</taxon>
    </lineage>
</organism>
<proteinExistence type="predicted"/>
<dbReference type="EMBL" id="JAODOQ010000001">
    <property type="protein sequence ID" value="MCT8985535.1"/>
    <property type="molecule type" value="Genomic_DNA"/>
</dbReference>
<accession>A0ABT2P1J8</accession>
<reference evidence="1" key="1">
    <citation type="submission" date="2022-09" db="EMBL/GenBank/DDBJ databases">
        <title>Shewanella sp. KJ10-1 sp.nov, isolated from marine algae.</title>
        <authorList>
            <person name="Butt M."/>
            <person name="Lee J.K."/>
            <person name="Kim J.M."/>
            <person name="Choi D.G."/>
        </authorList>
    </citation>
    <scope>NUCLEOTIDE SEQUENCE</scope>
    <source>
        <strain evidence="1">KJ10-1</strain>
    </source>
</reference>
<protein>
    <submittedName>
        <fullName evidence="1">Uncharacterized protein</fullName>
    </submittedName>
</protein>
<evidence type="ECO:0000313" key="2">
    <source>
        <dbReference type="Proteomes" id="UP001431192"/>
    </source>
</evidence>
<keyword evidence="2" id="KW-1185">Reference proteome</keyword>
<comment type="caution">
    <text evidence="1">The sequence shown here is derived from an EMBL/GenBank/DDBJ whole genome shotgun (WGS) entry which is preliminary data.</text>
</comment>